<dbReference type="InterPro" id="IPR040676">
    <property type="entry name" value="DUF5641"/>
</dbReference>
<feature type="domain" description="DUF5641" evidence="1">
    <location>
        <begin position="567"/>
        <end position="617"/>
    </location>
</feature>
<dbReference type="Gene3D" id="3.40.50.2300">
    <property type="match status" value="1"/>
</dbReference>
<dbReference type="InterPro" id="IPR008042">
    <property type="entry name" value="Retrotrans_Pao"/>
</dbReference>
<dbReference type="GO" id="GO:0071897">
    <property type="term" value="P:DNA biosynthetic process"/>
    <property type="evidence" value="ECO:0007669"/>
    <property type="project" value="UniProtKB-ARBA"/>
</dbReference>
<proteinExistence type="predicted"/>
<keyword evidence="3" id="KW-1185">Reference proteome</keyword>
<dbReference type="Pfam" id="PF05380">
    <property type="entry name" value="Peptidase_A17"/>
    <property type="match status" value="1"/>
</dbReference>
<dbReference type="SUPFAM" id="SSF56672">
    <property type="entry name" value="DNA/RNA polymerases"/>
    <property type="match status" value="1"/>
</dbReference>
<protein>
    <recommendedName>
        <fullName evidence="1">DUF5641 domain-containing protein</fullName>
    </recommendedName>
</protein>
<dbReference type="AlphaFoldDB" id="A0A8K0GI91"/>
<name>A0A8K0GI91_IGNLU</name>
<evidence type="ECO:0000313" key="2">
    <source>
        <dbReference type="EMBL" id="KAF2902667.1"/>
    </source>
</evidence>
<dbReference type="EMBL" id="VTPC01001226">
    <property type="protein sequence ID" value="KAF2902667.1"/>
    <property type="molecule type" value="Genomic_DNA"/>
</dbReference>
<dbReference type="Pfam" id="PF18701">
    <property type="entry name" value="DUF5641"/>
    <property type="match status" value="1"/>
</dbReference>
<dbReference type="PANTHER" id="PTHR47331">
    <property type="entry name" value="PHD-TYPE DOMAIN-CONTAINING PROTEIN"/>
    <property type="match status" value="1"/>
</dbReference>
<dbReference type="Proteomes" id="UP000801492">
    <property type="component" value="Unassembled WGS sequence"/>
</dbReference>
<sequence>MYSRLLDSARIVGPFPSPIVLQTTLGFVVMGSPIETFISKFWELEEVPSASALSSDDVECPHYFIPPHGVPKPQSTSTRSSKRKSLNDILHAGPKLQTDIVTILINFRLFPIAITADLKKMYLQIVITLNHRNFQLLLWRFSPDDPLTPYRFNRVLFGNKSSPYLAIRTVRQLASVDSKSYSLASQAVSNNFYMDDFISSIENLPQAKKLYFELVGMFNAGGFQIVKWCSNSKEFLAEIPVEDCLAQPISFDDNAHNVLDWGSTPPSDIVTCWIRFCSEIPLLESLQIPRRLGVYKGVSVSLIGFADASRQGYGRTNIHHNSSKISLVCAKSKVAPIETVSVPRLELLRLNLVIDYTHRSYLHTGPDLIVSILRQKYWILAARSVVKQRLRQCNLCFKVSPRASYLLTADLPASRVAQAKPFVQTGIDYSGPFHVAFSRKRGIKTHKAYVCLFVCLASDLSTDSFLCAFNRFLACKGPCSGIWEAQNKSVKTHLRKVLGNNQILTYEEPSTILTQIEALLNSRPLGWLSSDPNDPAPLIPAHVLVAKPLKSLPAIDLTEQPINRLGRKQLLDQLTQSFSRRGHVEYLHTLQTRQKWNTSSCLVKHGMVVLLVEENARAKGDRRLVMAGYRWSQNIDKISYRNTDGGKKKLMGLSAVLAFTPLSEDGPNANGAIFTEDQRDSITELAFKYAVYKINRDKTILPYTSLEYDIRYVPRDDSFHASKKGIEESRLKCQMSGAVFRAGKQFIGAVARALDFIMVGLCVGYERSAVERECKVAGAINVQVPLKPDQEMEEATESFTKTIRRAAWSERISQKWWQETRAPNDKTKRTQTDAKRIHKSNYRILFGKTDYSLWKVTKKIKCIQWNSPLTRNGRGVWARSDLEKANTFDQHLADLPISTNIEMSTFADDTARMASHQNPQITFKILQNHFTKVQSWLKKWRIKATQSHISWLGMQNALCAHFFQNEEELEENFNGKRSEKSYLHGLVERRQPKTRRATTDKNSPLKQFGYDCFLPKTDGAKVRVRRKFMLYTLNITKDSFNRWVKIDNLQNSISDDDDQMQKLPKHSKAIRLKKAEAREAKKKAIDLASDNLLVATMDVQSIILCLKLLTLLCTCAITMMCKKIVLISDGCAYQNKNKVLSSALADLTKVTDIEIQQIILENGHTMM</sequence>
<evidence type="ECO:0000313" key="3">
    <source>
        <dbReference type="Proteomes" id="UP000801492"/>
    </source>
</evidence>
<organism evidence="2 3">
    <name type="scientific">Ignelater luminosus</name>
    <name type="common">Cucubano</name>
    <name type="synonym">Pyrophorus luminosus</name>
    <dbReference type="NCBI Taxonomy" id="2038154"/>
    <lineage>
        <taxon>Eukaryota</taxon>
        <taxon>Metazoa</taxon>
        <taxon>Ecdysozoa</taxon>
        <taxon>Arthropoda</taxon>
        <taxon>Hexapoda</taxon>
        <taxon>Insecta</taxon>
        <taxon>Pterygota</taxon>
        <taxon>Neoptera</taxon>
        <taxon>Endopterygota</taxon>
        <taxon>Coleoptera</taxon>
        <taxon>Polyphaga</taxon>
        <taxon>Elateriformia</taxon>
        <taxon>Elateroidea</taxon>
        <taxon>Elateridae</taxon>
        <taxon>Agrypninae</taxon>
        <taxon>Pyrophorini</taxon>
        <taxon>Ignelater</taxon>
    </lineage>
</organism>
<reference evidence="2" key="1">
    <citation type="submission" date="2019-08" db="EMBL/GenBank/DDBJ databases">
        <title>The genome of the North American firefly Photinus pyralis.</title>
        <authorList>
            <consortium name="Photinus pyralis genome working group"/>
            <person name="Fallon T.R."/>
            <person name="Sander Lower S.E."/>
            <person name="Weng J.-K."/>
        </authorList>
    </citation>
    <scope>NUCLEOTIDE SEQUENCE</scope>
    <source>
        <strain evidence="2">TRF0915ILg1</strain>
        <tissue evidence="2">Whole body</tissue>
    </source>
</reference>
<dbReference type="OrthoDB" id="5984008at2759"/>
<evidence type="ECO:0000259" key="1">
    <source>
        <dbReference type="Pfam" id="PF18701"/>
    </source>
</evidence>
<dbReference type="InterPro" id="IPR043502">
    <property type="entry name" value="DNA/RNA_pol_sf"/>
</dbReference>
<comment type="caution">
    <text evidence="2">The sequence shown here is derived from an EMBL/GenBank/DDBJ whole genome shotgun (WGS) entry which is preliminary data.</text>
</comment>
<gene>
    <name evidence="2" type="ORF">ILUMI_03520</name>
</gene>
<accession>A0A8K0GI91</accession>